<dbReference type="EMBL" id="NVPQ01000042">
    <property type="protein sequence ID" value="PDY40618.1"/>
    <property type="molecule type" value="Genomic_DNA"/>
</dbReference>
<organism evidence="5 6">
    <name type="scientific">Bacillus wiedmannii</name>
    <dbReference type="NCBI Taxonomy" id="1890302"/>
    <lineage>
        <taxon>Bacteria</taxon>
        <taxon>Bacillati</taxon>
        <taxon>Bacillota</taxon>
        <taxon>Bacilli</taxon>
        <taxon>Bacillales</taxon>
        <taxon>Bacillaceae</taxon>
        <taxon>Bacillus</taxon>
        <taxon>Bacillus cereus group</taxon>
    </lineage>
</organism>
<dbReference type="PANTHER" id="PTHR12215">
    <property type="entry name" value="PHOSPHOPANTETHEINE TRANSFERASE"/>
    <property type="match status" value="1"/>
</dbReference>
<dbReference type="GO" id="GO:0019878">
    <property type="term" value="P:lysine biosynthetic process via aminoadipic acid"/>
    <property type="evidence" value="ECO:0007669"/>
    <property type="project" value="TreeGrafter"/>
</dbReference>
<dbReference type="PANTHER" id="PTHR12215:SF10">
    <property type="entry name" value="L-AMINOADIPATE-SEMIALDEHYDE DEHYDROGENASE-PHOSPHOPANTETHEINYL TRANSFERASE"/>
    <property type="match status" value="1"/>
</dbReference>
<dbReference type="AlphaFoldDB" id="A0A2A7BR04"/>
<dbReference type="Gene3D" id="3.90.470.20">
    <property type="entry name" value="4'-phosphopantetheinyl transferase domain"/>
    <property type="match status" value="2"/>
</dbReference>
<gene>
    <name evidence="5" type="ORF">COO17_16090</name>
</gene>
<accession>A0A2A7BR04</accession>
<proteinExistence type="inferred from homology"/>
<dbReference type="Pfam" id="PF01648">
    <property type="entry name" value="ACPS"/>
    <property type="match status" value="1"/>
</dbReference>
<reference evidence="5 6" key="1">
    <citation type="submission" date="2017-09" db="EMBL/GenBank/DDBJ databases">
        <title>Large-scale bioinformatics analysis of Bacillus genomes uncovers conserved roles of natural products in bacterial physiology.</title>
        <authorList>
            <consortium name="Agbiome Team Llc"/>
            <person name="Bleich R.M."/>
            <person name="Grubbs K.J."/>
            <person name="Santa Maria K.C."/>
            <person name="Allen S.E."/>
            <person name="Farag S."/>
            <person name="Shank E.A."/>
            <person name="Bowers A."/>
        </authorList>
    </citation>
    <scope>NUCLEOTIDE SEQUENCE [LARGE SCALE GENOMIC DNA]</scope>
    <source>
        <strain evidence="5 6">AFS098222</strain>
    </source>
</reference>
<comment type="caution">
    <text evidence="5">The sequence shown here is derived from an EMBL/GenBank/DDBJ whole genome shotgun (WGS) entry which is preliminary data.</text>
</comment>
<dbReference type="InterPro" id="IPR050559">
    <property type="entry name" value="P-Pant_transferase_sf"/>
</dbReference>
<dbReference type="Proteomes" id="UP000220111">
    <property type="component" value="Unassembled WGS sequence"/>
</dbReference>
<evidence type="ECO:0000256" key="1">
    <source>
        <dbReference type="ARBA" id="ARBA00010990"/>
    </source>
</evidence>
<name>A0A2A7BR04_9BACI</name>
<feature type="domain" description="4'-phosphopantetheinyl transferase N-terminal" evidence="4">
    <location>
        <begin position="19"/>
        <end position="105"/>
    </location>
</feature>
<dbReference type="GO" id="GO:0005829">
    <property type="term" value="C:cytosol"/>
    <property type="evidence" value="ECO:0007669"/>
    <property type="project" value="TreeGrafter"/>
</dbReference>
<evidence type="ECO:0000259" key="3">
    <source>
        <dbReference type="Pfam" id="PF01648"/>
    </source>
</evidence>
<dbReference type="InterPro" id="IPR008278">
    <property type="entry name" value="4-PPantetheinyl_Trfase_dom"/>
</dbReference>
<dbReference type="GO" id="GO:0008897">
    <property type="term" value="F:holo-[acyl-carrier-protein] synthase activity"/>
    <property type="evidence" value="ECO:0007669"/>
    <property type="project" value="InterPro"/>
</dbReference>
<evidence type="ECO:0000313" key="5">
    <source>
        <dbReference type="EMBL" id="PDY40618.1"/>
    </source>
</evidence>
<dbReference type="InterPro" id="IPR055066">
    <property type="entry name" value="AASDHPPT_N"/>
</dbReference>
<dbReference type="GO" id="GO:0000287">
    <property type="term" value="F:magnesium ion binding"/>
    <property type="evidence" value="ECO:0007669"/>
    <property type="project" value="InterPro"/>
</dbReference>
<comment type="similarity">
    <text evidence="1">Belongs to the P-Pant transferase superfamily. Gsp/Sfp/HetI/AcpT family.</text>
</comment>
<keyword evidence="2" id="KW-0808">Transferase</keyword>
<feature type="domain" description="4'-phosphopantetheinyl transferase" evidence="3">
    <location>
        <begin position="114"/>
        <end position="185"/>
    </location>
</feature>
<dbReference type="Pfam" id="PF22624">
    <property type="entry name" value="AASDHPPT_N"/>
    <property type="match status" value="1"/>
</dbReference>
<dbReference type="InterPro" id="IPR037143">
    <property type="entry name" value="4-PPantetheinyl_Trfase_dom_sf"/>
</dbReference>
<evidence type="ECO:0000256" key="2">
    <source>
        <dbReference type="ARBA" id="ARBA00022679"/>
    </source>
</evidence>
<protein>
    <submittedName>
        <fullName evidence="5">Uncharacterized protein</fullName>
    </submittedName>
</protein>
<sequence length="238" mass="27921">MEERVSVFYLKIPENIKISDFNCCLNGLDEEEQVEFNSYLVEHKKIEFLFGRLLVKSLFAQKLNLLVYDILFKKNSFGKPYVKWEFNRQRNPMYFNLSHTSQIIVCGIAKEKYIGIDVEKTNRNYLDVMDVVFCEREINLVLDQIKSTDKKEMFFRIWTRKEALLKARGTGLYTPPLSIPVPENSGIIKGGDFLYNSFLLDPDYIVSVALKCSENKRYTFSIQEILLKELIDLYKTLS</sequence>
<evidence type="ECO:0000259" key="4">
    <source>
        <dbReference type="Pfam" id="PF22624"/>
    </source>
</evidence>
<dbReference type="SUPFAM" id="SSF56214">
    <property type="entry name" value="4'-phosphopantetheinyl transferase"/>
    <property type="match status" value="2"/>
</dbReference>
<evidence type="ECO:0000313" key="6">
    <source>
        <dbReference type="Proteomes" id="UP000220111"/>
    </source>
</evidence>
<dbReference type="RefSeq" id="WP_097815572.1">
    <property type="nucleotide sequence ID" value="NZ_NVPQ01000042.1"/>
</dbReference>